<feature type="transmembrane region" description="Helical" evidence="1">
    <location>
        <begin position="21"/>
        <end position="49"/>
    </location>
</feature>
<dbReference type="Proteomes" id="UP001151081">
    <property type="component" value="Unassembled WGS sequence"/>
</dbReference>
<organism evidence="2 3">
    <name type="scientific">Polyangium jinanense</name>
    <dbReference type="NCBI Taxonomy" id="2829994"/>
    <lineage>
        <taxon>Bacteria</taxon>
        <taxon>Pseudomonadati</taxon>
        <taxon>Myxococcota</taxon>
        <taxon>Polyangia</taxon>
        <taxon>Polyangiales</taxon>
        <taxon>Polyangiaceae</taxon>
        <taxon>Polyangium</taxon>
    </lineage>
</organism>
<dbReference type="AlphaFoldDB" id="A0A9X3X2B6"/>
<evidence type="ECO:0000256" key="1">
    <source>
        <dbReference type="SAM" id="Phobius"/>
    </source>
</evidence>
<reference evidence="2 3" key="1">
    <citation type="submission" date="2021-04" db="EMBL/GenBank/DDBJ databases">
        <title>Genome analysis of Polyangium sp.</title>
        <authorList>
            <person name="Li Y."/>
            <person name="Wang J."/>
        </authorList>
    </citation>
    <scope>NUCLEOTIDE SEQUENCE [LARGE SCALE GENOMIC DNA]</scope>
    <source>
        <strain evidence="2 3">SDU14</strain>
    </source>
</reference>
<keyword evidence="1" id="KW-0812">Transmembrane</keyword>
<proteinExistence type="predicted"/>
<keyword evidence="1" id="KW-1133">Transmembrane helix</keyword>
<feature type="transmembrane region" description="Helical" evidence="1">
    <location>
        <begin position="61"/>
        <end position="83"/>
    </location>
</feature>
<evidence type="ECO:0000313" key="2">
    <source>
        <dbReference type="EMBL" id="MDC3982887.1"/>
    </source>
</evidence>
<evidence type="ECO:0000313" key="3">
    <source>
        <dbReference type="Proteomes" id="UP001151081"/>
    </source>
</evidence>
<name>A0A9X3X2B6_9BACT</name>
<sequence>MKKLKAWVAEAFEFSVWVVEKVFFSVLVCVLVPILLAMLFAPCLGVVLACKRWVLDVPGGMSWYPTAFGGLFIGAYLFPISLAKGTFGRRLSLRVVRAREVPVDEALPHEFVAIDAWVVSGRPIERPAAPGGDEWVTYPLVLADASGGVLRVERADGADQPAGEGLHYYGAARVGHRVVALGEVRRDEVDGSLYRLPARGARLVRGKSPYFLVREGDLAAVVAEIRREETSPAWGIFSLVLLAVGFGSMIGAQSAVPSWFL</sequence>
<protein>
    <submittedName>
        <fullName evidence="2">Uncharacterized protein</fullName>
    </submittedName>
</protein>
<keyword evidence="1" id="KW-0472">Membrane</keyword>
<dbReference type="RefSeq" id="WP_272421253.1">
    <property type="nucleotide sequence ID" value="NZ_JAGTJJ010000010.1"/>
</dbReference>
<keyword evidence="3" id="KW-1185">Reference proteome</keyword>
<dbReference type="EMBL" id="JAGTJJ010000010">
    <property type="protein sequence ID" value="MDC3982887.1"/>
    <property type="molecule type" value="Genomic_DNA"/>
</dbReference>
<comment type="caution">
    <text evidence="2">The sequence shown here is derived from an EMBL/GenBank/DDBJ whole genome shotgun (WGS) entry which is preliminary data.</text>
</comment>
<accession>A0A9X3X2B6</accession>
<feature type="transmembrane region" description="Helical" evidence="1">
    <location>
        <begin position="234"/>
        <end position="256"/>
    </location>
</feature>
<gene>
    <name evidence="2" type="ORF">KEG57_20410</name>
</gene>